<dbReference type="PANTHER" id="PTHR33057">
    <property type="entry name" value="TRANSCRIPTION REPRESSOR OFP7-RELATED"/>
    <property type="match status" value="1"/>
</dbReference>
<evidence type="ECO:0000313" key="9">
    <source>
        <dbReference type="Proteomes" id="UP000237000"/>
    </source>
</evidence>
<organism evidence="8 9">
    <name type="scientific">Trema orientale</name>
    <name type="common">Charcoal tree</name>
    <name type="synonym">Celtis orientalis</name>
    <dbReference type="NCBI Taxonomy" id="63057"/>
    <lineage>
        <taxon>Eukaryota</taxon>
        <taxon>Viridiplantae</taxon>
        <taxon>Streptophyta</taxon>
        <taxon>Embryophyta</taxon>
        <taxon>Tracheophyta</taxon>
        <taxon>Spermatophyta</taxon>
        <taxon>Magnoliopsida</taxon>
        <taxon>eudicotyledons</taxon>
        <taxon>Gunneridae</taxon>
        <taxon>Pentapetalae</taxon>
        <taxon>rosids</taxon>
        <taxon>fabids</taxon>
        <taxon>Rosales</taxon>
        <taxon>Cannabaceae</taxon>
        <taxon>Trema</taxon>
    </lineage>
</organism>
<keyword evidence="4 6" id="KW-0804">Transcription</keyword>
<gene>
    <name evidence="8" type="ORF">TorRG33x02_261640</name>
</gene>
<feature type="domain" description="OVATE" evidence="7">
    <location>
        <begin position="151"/>
        <end position="210"/>
    </location>
</feature>
<evidence type="ECO:0000256" key="2">
    <source>
        <dbReference type="ARBA" id="ARBA00022491"/>
    </source>
</evidence>
<evidence type="ECO:0000256" key="5">
    <source>
        <dbReference type="ARBA" id="ARBA00023242"/>
    </source>
</evidence>
<dbReference type="InterPro" id="IPR006458">
    <property type="entry name" value="Ovate_C"/>
</dbReference>
<protein>
    <recommendedName>
        <fullName evidence="6">Transcription repressor</fullName>
    </recommendedName>
    <alternativeName>
        <fullName evidence="6">Ovate family protein</fullName>
    </alternativeName>
</protein>
<dbReference type="PANTHER" id="PTHR33057:SF26">
    <property type="entry name" value="TRANSCRIPTION REPRESSOR OFP13"/>
    <property type="match status" value="1"/>
</dbReference>
<dbReference type="EMBL" id="JXTC01000293">
    <property type="protein sequence ID" value="PON68684.1"/>
    <property type="molecule type" value="Genomic_DNA"/>
</dbReference>
<dbReference type="PROSITE" id="PS51754">
    <property type="entry name" value="OVATE"/>
    <property type="match status" value="1"/>
</dbReference>
<evidence type="ECO:0000256" key="4">
    <source>
        <dbReference type="ARBA" id="ARBA00023163"/>
    </source>
</evidence>
<dbReference type="AlphaFoldDB" id="A0A2P5D5X8"/>
<dbReference type="FunCoup" id="A0A2P5D5X8">
    <property type="interactions" value="218"/>
</dbReference>
<keyword evidence="3 6" id="KW-0805">Transcription regulation</keyword>
<keyword evidence="5 6" id="KW-0539">Nucleus</keyword>
<accession>A0A2P5D5X8</accession>
<evidence type="ECO:0000256" key="6">
    <source>
        <dbReference type="RuleBase" id="RU367028"/>
    </source>
</evidence>
<evidence type="ECO:0000256" key="1">
    <source>
        <dbReference type="ARBA" id="ARBA00004123"/>
    </source>
</evidence>
<comment type="subcellular location">
    <subcellularLocation>
        <location evidence="1 6">Nucleus</location>
    </subcellularLocation>
</comment>
<dbReference type="InParanoid" id="A0A2P5D5X8"/>
<reference evidence="9" key="1">
    <citation type="submission" date="2016-06" db="EMBL/GenBank/DDBJ databases">
        <title>Parallel loss of symbiosis genes in relatives of nitrogen-fixing non-legume Parasponia.</title>
        <authorList>
            <person name="Van Velzen R."/>
            <person name="Holmer R."/>
            <person name="Bu F."/>
            <person name="Rutten L."/>
            <person name="Van Zeijl A."/>
            <person name="Liu W."/>
            <person name="Santuari L."/>
            <person name="Cao Q."/>
            <person name="Sharma T."/>
            <person name="Shen D."/>
            <person name="Roswanjaya Y."/>
            <person name="Wardhani T."/>
            <person name="Kalhor M.S."/>
            <person name="Jansen J."/>
            <person name="Van den Hoogen J."/>
            <person name="Gungor B."/>
            <person name="Hartog M."/>
            <person name="Hontelez J."/>
            <person name="Verver J."/>
            <person name="Yang W.-C."/>
            <person name="Schijlen E."/>
            <person name="Repin R."/>
            <person name="Schilthuizen M."/>
            <person name="Schranz E."/>
            <person name="Heidstra R."/>
            <person name="Miyata K."/>
            <person name="Fedorova E."/>
            <person name="Kohlen W."/>
            <person name="Bisseling T."/>
            <person name="Smit S."/>
            <person name="Geurts R."/>
        </authorList>
    </citation>
    <scope>NUCLEOTIDE SEQUENCE [LARGE SCALE GENOMIC DNA]</scope>
    <source>
        <strain evidence="9">cv. RG33-2</strain>
    </source>
</reference>
<name>A0A2P5D5X8_TREOI</name>
<dbReference type="STRING" id="63057.A0A2P5D5X8"/>
<dbReference type="Pfam" id="PF04844">
    <property type="entry name" value="Ovate"/>
    <property type="match status" value="1"/>
</dbReference>
<dbReference type="OrthoDB" id="689823at2759"/>
<dbReference type="GO" id="GO:0045892">
    <property type="term" value="P:negative regulation of DNA-templated transcription"/>
    <property type="evidence" value="ECO:0007669"/>
    <property type="project" value="UniProtKB-UniRule"/>
</dbReference>
<keyword evidence="2 6" id="KW-0678">Repressor</keyword>
<evidence type="ECO:0000313" key="8">
    <source>
        <dbReference type="EMBL" id="PON68684.1"/>
    </source>
</evidence>
<sequence length="282" mass="30759">MKLPTFLFKSNNQSNKHNNSPWRQWPSCKHPKTLSFRVSEDMFRTVNSVFFDPNDVVVSATAAAVDTPESWFTNSSESASFSTESEEYYAGESLETVVRAARSERLFFEPGTDTSSILEKTNPDAGDGECAASCGGSGAGELSPYKESVVLAMESDDPYADFRRSMEEMVEMHGVKDWECLEELLGWYLRVNGKNNHGFIVGAFVDLLVDLAAAEGGGCSGGCNDSSTATTTTAMTAETSFSSAVSCFSVNSNSSSPKLCCSDIRGRIVNEIDHEEERNLTR</sequence>
<dbReference type="NCBIfam" id="TIGR01568">
    <property type="entry name" value="A_thal_3678"/>
    <property type="match status" value="1"/>
</dbReference>
<dbReference type="GO" id="GO:0005634">
    <property type="term" value="C:nucleus"/>
    <property type="evidence" value="ECO:0007669"/>
    <property type="project" value="UniProtKB-SubCell"/>
</dbReference>
<dbReference type="InterPro" id="IPR038933">
    <property type="entry name" value="Ovate"/>
</dbReference>
<comment type="function">
    <text evidence="6">Transcriptional repressor that regulates multiple aspects of plant growth and development.</text>
</comment>
<evidence type="ECO:0000259" key="7">
    <source>
        <dbReference type="PROSITE" id="PS51754"/>
    </source>
</evidence>
<dbReference type="Proteomes" id="UP000237000">
    <property type="component" value="Unassembled WGS sequence"/>
</dbReference>
<comment type="caution">
    <text evidence="8">The sequence shown here is derived from an EMBL/GenBank/DDBJ whole genome shotgun (WGS) entry which is preliminary data.</text>
</comment>
<proteinExistence type="predicted"/>
<evidence type="ECO:0000256" key="3">
    <source>
        <dbReference type="ARBA" id="ARBA00023015"/>
    </source>
</evidence>
<keyword evidence="9" id="KW-1185">Reference proteome</keyword>